<keyword evidence="1" id="KW-1133">Transmembrane helix</keyword>
<feature type="transmembrane region" description="Helical" evidence="1">
    <location>
        <begin position="21"/>
        <end position="39"/>
    </location>
</feature>
<feature type="transmembrane region" description="Helical" evidence="1">
    <location>
        <begin position="97"/>
        <end position="115"/>
    </location>
</feature>
<dbReference type="STRING" id="1121449.SAMN02745704_00431"/>
<dbReference type="Proteomes" id="UP000190027">
    <property type="component" value="Unassembled WGS sequence"/>
</dbReference>
<name>A0A1T4W5F0_9BACT</name>
<organism evidence="2 3">
    <name type="scientific">Paucidesulfovibrio gracilis DSM 16080</name>
    <dbReference type="NCBI Taxonomy" id="1121449"/>
    <lineage>
        <taxon>Bacteria</taxon>
        <taxon>Pseudomonadati</taxon>
        <taxon>Thermodesulfobacteriota</taxon>
        <taxon>Desulfovibrionia</taxon>
        <taxon>Desulfovibrionales</taxon>
        <taxon>Desulfovibrionaceae</taxon>
        <taxon>Paucidesulfovibrio</taxon>
    </lineage>
</organism>
<protein>
    <submittedName>
        <fullName evidence="2">Uncharacterized protein</fullName>
    </submittedName>
</protein>
<feature type="transmembrane region" description="Helical" evidence="1">
    <location>
        <begin position="45"/>
        <end position="66"/>
    </location>
</feature>
<sequence>MIMQKRSFLASTLWRRHQNPWNWLVQLLGVLLVALAVWLHRGTEAGAGLALFLVGMLDFRLPRFPVSGRFPKRIRRWIRAEVVWVNKPWTRSKRIEAALLFLATLFMLAVLWWGSLPGLGLTVGGFVLLQARRANRDAGIDP</sequence>
<accession>A0A1T4W5F0</accession>
<keyword evidence="1" id="KW-0812">Transmembrane</keyword>
<keyword evidence="1" id="KW-0472">Membrane</keyword>
<dbReference type="EMBL" id="FUYC01000001">
    <property type="protein sequence ID" value="SKA72544.1"/>
    <property type="molecule type" value="Genomic_DNA"/>
</dbReference>
<evidence type="ECO:0000313" key="3">
    <source>
        <dbReference type="Proteomes" id="UP000190027"/>
    </source>
</evidence>
<evidence type="ECO:0000256" key="1">
    <source>
        <dbReference type="SAM" id="Phobius"/>
    </source>
</evidence>
<reference evidence="2 3" key="1">
    <citation type="submission" date="2017-02" db="EMBL/GenBank/DDBJ databases">
        <authorList>
            <person name="Peterson S.W."/>
        </authorList>
    </citation>
    <scope>NUCLEOTIDE SEQUENCE [LARGE SCALE GENOMIC DNA]</scope>
    <source>
        <strain evidence="2 3">DSM 16080</strain>
    </source>
</reference>
<dbReference type="AlphaFoldDB" id="A0A1T4W5F0"/>
<proteinExistence type="predicted"/>
<gene>
    <name evidence="2" type="ORF">SAMN02745704_00431</name>
</gene>
<evidence type="ECO:0000313" key="2">
    <source>
        <dbReference type="EMBL" id="SKA72544.1"/>
    </source>
</evidence>
<keyword evidence="3" id="KW-1185">Reference proteome</keyword>